<dbReference type="EMBL" id="CP132508">
    <property type="protein sequence ID" value="WPD20195.1"/>
    <property type="molecule type" value="Genomic_DNA"/>
</dbReference>
<dbReference type="Proteomes" id="UP001304683">
    <property type="component" value="Chromosome"/>
</dbReference>
<reference evidence="2 3" key="1">
    <citation type="submission" date="2023-08" db="EMBL/GenBank/DDBJ databases">
        <title>Genome sequence of Thermaerobacter compostii strain Ins1, a spore-forming filamentous bacterium isolated from a deep geothermal reservoir.</title>
        <authorList>
            <person name="Bregnard D."/>
            <person name="Gonzalez D."/>
            <person name="Junier P."/>
        </authorList>
    </citation>
    <scope>NUCLEOTIDE SEQUENCE [LARGE SCALE GENOMIC DNA]</scope>
    <source>
        <strain evidence="2 3">Ins1</strain>
    </source>
</reference>
<dbReference type="RefSeq" id="WP_318751566.1">
    <property type="nucleotide sequence ID" value="NZ_CP132508.1"/>
</dbReference>
<keyword evidence="3" id="KW-1185">Reference proteome</keyword>
<name>A0ABZ0QUI5_9FIRM</name>
<evidence type="ECO:0000256" key="1">
    <source>
        <dbReference type="SAM" id="MobiDB-lite"/>
    </source>
</evidence>
<accession>A0ABZ0QUI5</accession>
<organism evidence="2 3">
    <name type="scientific">Thermaerobacter composti</name>
    <dbReference type="NCBI Taxonomy" id="554949"/>
    <lineage>
        <taxon>Bacteria</taxon>
        <taxon>Bacillati</taxon>
        <taxon>Bacillota</taxon>
        <taxon>Clostridia</taxon>
        <taxon>Eubacteriales</taxon>
        <taxon>Clostridiales Family XVII. Incertae Sedis</taxon>
        <taxon>Thermaerobacter</taxon>
    </lineage>
</organism>
<proteinExistence type="predicted"/>
<gene>
    <name evidence="2" type="ORF">Q5761_06075</name>
</gene>
<protein>
    <submittedName>
        <fullName evidence="2">Uncharacterized protein</fullName>
    </submittedName>
</protein>
<evidence type="ECO:0000313" key="2">
    <source>
        <dbReference type="EMBL" id="WPD20195.1"/>
    </source>
</evidence>
<sequence length="73" mass="8360">MRVWRPWRDLQPGDVFQPLARVVKVRKGRPTVIEIEGERYVMMPRSMYLGPAPDGRGRGVAPGEGDTRDDRKP</sequence>
<feature type="region of interest" description="Disordered" evidence="1">
    <location>
        <begin position="48"/>
        <end position="73"/>
    </location>
</feature>
<evidence type="ECO:0000313" key="3">
    <source>
        <dbReference type="Proteomes" id="UP001304683"/>
    </source>
</evidence>